<sequence length="115" mass="13366">MQGQSICHHETGVLFTLPKFSHAASWKKVTIAEMKAFIACIINTGLVKMPFIRSYLSCNRFRNFLRFLKRFSQNRFLLISKFLHLTDNTQVDESLVGTKSNSSLLEYLTNKLYNR</sequence>
<proteinExistence type="predicted"/>
<name>A0ABQ9HL53_9NEOP</name>
<accession>A0ABQ9HL53</accession>
<keyword evidence="3" id="KW-1185">Reference proteome</keyword>
<feature type="domain" description="PiggyBac transposable element-derived protein" evidence="1">
    <location>
        <begin position="24"/>
        <end position="110"/>
    </location>
</feature>
<protein>
    <recommendedName>
        <fullName evidence="1">PiggyBac transposable element-derived protein domain-containing protein</fullName>
    </recommendedName>
</protein>
<evidence type="ECO:0000313" key="3">
    <source>
        <dbReference type="Proteomes" id="UP001159363"/>
    </source>
</evidence>
<dbReference type="EMBL" id="JARBHB010000004">
    <property type="protein sequence ID" value="KAJ8885091.1"/>
    <property type="molecule type" value="Genomic_DNA"/>
</dbReference>
<organism evidence="2 3">
    <name type="scientific">Dryococelus australis</name>
    <dbReference type="NCBI Taxonomy" id="614101"/>
    <lineage>
        <taxon>Eukaryota</taxon>
        <taxon>Metazoa</taxon>
        <taxon>Ecdysozoa</taxon>
        <taxon>Arthropoda</taxon>
        <taxon>Hexapoda</taxon>
        <taxon>Insecta</taxon>
        <taxon>Pterygota</taxon>
        <taxon>Neoptera</taxon>
        <taxon>Polyneoptera</taxon>
        <taxon>Phasmatodea</taxon>
        <taxon>Verophasmatodea</taxon>
        <taxon>Anareolatae</taxon>
        <taxon>Phasmatidae</taxon>
        <taxon>Eurycanthinae</taxon>
        <taxon>Dryococelus</taxon>
    </lineage>
</organism>
<evidence type="ECO:0000259" key="1">
    <source>
        <dbReference type="Pfam" id="PF13843"/>
    </source>
</evidence>
<reference evidence="2 3" key="1">
    <citation type="submission" date="2023-02" db="EMBL/GenBank/DDBJ databases">
        <title>LHISI_Scaffold_Assembly.</title>
        <authorList>
            <person name="Stuart O.P."/>
            <person name="Cleave R."/>
            <person name="Magrath M.J.L."/>
            <person name="Mikheyev A.S."/>
        </authorList>
    </citation>
    <scope>NUCLEOTIDE SEQUENCE [LARGE SCALE GENOMIC DNA]</scope>
    <source>
        <strain evidence="2">Daus_M_001</strain>
        <tissue evidence="2">Leg muscle</tissue>
    </source>
</reference>
<comment type="caution">
    <text evidence="2">The sequence shown here is derived from an EMBL/GenBank/DDBJ whole genome shotgun (WGS) entry which is preliminary data.</text>
</comment>
<dbReference type="Pfam" id="PF13843">
    <property type="entry name" value="DDE_Tnp_1_7"/>
    <property type="match status" value="1"/>
</dbReference>
<evidence type="ECO:0000313" key="2">
    <source>
        <dbReference type="EMBL" id="KAJ8885091.1"/>
    </source>
</evidence>
<dbReference type="Proteomes" id="UP001159363">
    <property type="component" value="Chromosome X"/>
</dbReference>
<dbReference type="InterPro" id="IPR029526">
    <property type="entry name" value="PGBD"/>
</dbReference>
<gene>
    <name evidence="2" type="ORF">PR048_011287</name>
</gene>